<dbReference type="OrthoDB" id="6759385at2759"/>
<accession>A0A6L2PXR5</accession>
<dbReference type="AlphaFoldDB" id="A0A6L2PXR5"/>
<name>A0A6L2PXR5_COPFO</name>
<dbReference type="Proteomes" id="UP000502823">
    <property type="component" value="Unassembled WGS sequence"/>
</dbReference>
<comment type="caution">
    <text evidence="1">The sequence shown here is derived from an EMBL/GenBank/DDBJ whole genome shotgun (WGS) entry which is preliminary data.</text>
</comment>
<feature type="non-terminal residue" evidence="1">
    <location>
        <position position="1"/>
    </location>
</feature>
<organism evidence="1 2">
    <name type="scientific">Coptotermes formosanus</name>
    <name type="common">Formosan subterranean termite</name>
    <dbReference type="NCBI Taxonomy" id="36987"/>
    <lineage>
        <taxon>Eukaryota</taxon>
        <taxon>Metazoa</taxon>
        <taxon>Ecdysozoa</taxon>
        <taxon>Arthropoda</taxon>
        <taxon>Hexapoda</taxon>
        <taxon>Insecta</taxon>
        <taxon>Pterygota</taxon>
        <taxon>Neoptera</taxon>
        <taxon>Polyneoptera</taxon>
        <taxon>Dictyoptera</taxon>
        <taxon>Blattodea</taxon>
        <taxon>Blattoidea</taxon>
        <taxon>Termitoidae</taxon>
        <taxon>Rhinotermitidae</taxon>
        <taxon>Coptotermes</taxon>
    </lineage>
</organism>
<dbReference type="InParanoid" id="A0A6L2PXR5"/>
<evidence type="ECO:0000313" key="1">
    <source>
        <dbReference type="EMBL" id="GFG35255.1"/>
    </source>
</evidence>
<gene>
    <name evidence="1" type="ORF">Cfor_00312</name>
</gene>
<dbReference type="GO" id="GO:0003676">
    <property type="term" value="F:nucleic acid binding"/>
    <property type="evidence" value="ECO:0007669"/>
    <property type="project" value="InterPro"/>
</dbReference>
<protein>
    <recommendedName>
        <fullName evidence="3">Integrase catalytic domain-containing protein</fullName>
    </recommendedName>
</protein>
<sequence>SPLWKRAMQENDIQVRYSVVRHPQSNPCERFMKEISKFCRIYCYQNHKKWAELTPHIKAWLIWSLVCSECTQNQRYNVPSINNKLSLHSVCANTIL</sequence>
<proteinExistence type="predicted"/>
<reference evidence="2" key="1">
    <citation type="submission" date="2020-01" db="EMBL/GenBank/DDBJ databases">
        <title>Draft genome sequence of the Termite Coptotermes fromosanus.</title>
        <authorList>
            <person name="Itakura S."/>
            <person name="Yosikawa Y."/>
            <person name="Umezawa K."/>
        </authorList>
    </citation>
    <scope>NUCLEOTIDE SEQUENCE [LARGE SCALE GENOMIC DNA]</scope>
</reference>
<dbReference type="Gene3D" id="3.30.420.10">
    <property type="entry name" value="Ribonuclease H-like superfamily/Ribonuclease H"/>
    <property type="match status" value="1"/>
</dbReference>
<dbReference type="EMBL" id="BLKM01000537">
    <property type="protein sequence ID" value="GFG35255.1"/>
    <property type="molecule type" value="Genomic_DNA"/>
</dbReference>
<dbReference type="SUPFAM" id="SSF53098">
    <property type="entry name" value="Ribonuclease H-like"/>
    <property type="match status" value="1"/>
</dbReference>
<keyword evidence="2" id="KW-1185">Reference proteome</keyword>
<evidence type="ECO:0000313" key="2">
    <source>
        <dbReference type="Proteomes" id="UP000502823"/>
    </source>
</evidence>
<dbReference type="InterPro" id="IPR036397">
    <property type="entry name" value="RNaseH_sf"/>
</dbReference>
<evidence type="ECO:0008006" key="3">
    <source>
        <dbReference type="Google" id="ProtNLM"/>
    </source>
</evidence>
<dbReference type="InterPro" id="IPR012337">
    <property type="entry name" value="RNaseH-like_sf"/>
</dbReference>